<keyword evidence="1" id="KW-1133">Transmembrane helix</keyword>
<organism evidence="2">
    <name type="scientific">viral metagenome</name>
    <dbReference type="NCBI Taxonomy" id="1070528"/>
    <lineage>
        <taxon>unclassified sequences</taxon>
        <taxon>metagenomes</taxon>
        <taxon>organismal metagenomes</taxon>
    </lineage>
</organism>
<accession>A0A6C0F888</accession>
<keyword evidence="1" id="KW-0472">Membrane</keyword>
<dbReference type="EMBL" id="MN738824">
    <property type="protein sequence ID" value="QHT38047.1"/>
    <property type="molecule type" value="Genomic_DNA"/>
</dbReference>
<feature type="transmembrane region" description="Helical" evidence="1">
    <location>
        <begin position="29"/>
        <end position="54"/>
    </location>
</feature>
<proteinExistence type="predicted"/>
<dbReference type="AlphaFoldDB" id="A0A6C0F888"/>
<protein>
    <submittedName>
        <fullName evidence="2">Uncharacterized protein</fullName>
    </submittedName>
</protein>
<name>A0A6C0F888_9ZZZZ</name>
<reference evidence="2" key="1">
    <citation type="journal article" date="2020" name="Nature">
        <title>Giant virus diversity and host interactions through global metagenomics.</title>
        <authorList>
            <person name="Schulz F."/>
            <person name="Roux S."/>
            <person name="Paez-Espino D."/>
            <person name="Jungbluth S."/>
            <person name="Walsh D.A."/>
            <person name="Denef V.J."/>
            <person name="McMahon K.D."/>
            <person name="Konstantinidis K.T."/>
            <person name="Eloe-Fadrosh E.A."/>
            <person name="Kyrpides N.C."/>
            <person name="Woyke T."/>
        </authorList>
    </citation>
    <scope>NUCLEOTIDE SEQUENCE</scope>
    <source>
        <strain evidence="2">GVMAG-S-ERX556049-19</strain>
    </source>
</reference>
<evidence type="ECO:0000313" key="2">
    <source>
        <dbReference type="EMBL" id="QHT38047.1"/>
    </source>
</evidence>
<evidence type="ECO:0000256" key="1">
    <source>
        <dbReference type="SAM" id="Phobius"/>
    </source>
</evidence>
<sequence>MDLPSLIEPNSRAYLVNNLKKCHETRVGVYYYVFNFGLLFIFVLIFGLALYFCYTNKPSDYEKKQQMLKEQNFILNKIRYHQENYQQQKQSMSNITSLPFHYNDNIDTI</sequence>
<keyword evidence="1" id="KW-0812">Transmembrane</keyword>